<dbReference type="InterPro" id="IPR012001">
    <property type="entry name" value="Thiamin_PyroP_enz_TPP-bd_dom"/>
</dbReference>
<evidence type="ECO:0000259" key="5">
    <source>
        <dbReference type="Pfam" id="PF02775"/>
    </source>
</evidence>
<feature type="domain" description="Thiamine pyrophosphate enzyme TPP-binding" evidence="5">
    <location>
        <begin position="412"/>
        <end position="565"/>
    </location>
</feature>
<organism evidence="7 8">
    <name type="scientific">Brevibacillus nitrificans</name>
    <dbReference type="NCBI Taxonomy" id="651560"/>
    <lineage>
        <taxon>Bacteria</taxon>
        <taxon>Bacillati</taxon>
        <taxon>Bacillota</taxon>
        <taxon>Bacilli</taxon>
        <taxon>Bacillales</taxon>
        <taxon>Paenibacillaceae</taxon>
        <taxon>Brevibacillus</taxon>
    </lineage>
</organism>
<feature type="domain" description="Thiamine pyrophosphate enzyme central" evidence="4">
    <location>
        <begin position="211"/>
        <end position="315"/>
    </location>
</feature>
<evidence type="ECO:0000313" key="8">
    <source>
        <dbReference type="Proteomes" id="UP000269573"/>
    </source>
</evidence>
<keyword evidence="2 3" id="KW-0786">Thiamine pyrophosphate</keyword>
<dbReference type="InterPro" id="IPR000399">
    <property type="entry name" value="TPP-bd_CS"/>
</dbReference>
<dbReference type="InterPro" id="IPR029035">
    <property type="entry name" value="DHS-like_NAD/FAD-binding_dom"/>
</dbReference>
<dbReference type="NCBIfam" id="NF006203">
    <property type="entry name" value="PRK08327.1"/>
    <property type="match status" value="1"/>
</dbReference>
<keyword evidence="8" id="KW-1185">Reference proteome</keyword>
<sequence length="575" mass="63640">MERQNSRHTTADAFLQALQDGGVEYLFSNFGSDHPTIIEGLAKAKAEKRDLPKVIICPHEHVAMSAAHGYAQVSGRAQGVFVHCDVGTQNLGGAVHNASRARVPVFIFAGETPYTIEEMRGARKSPANFLQDTYDQHGVLRPYVKWNYSIRTGTNIQQVVNRALQLAHSEPKGPVYLTGAREVLEEDVQREASPKKGWSPLESAALPESGIEELTKSLVEAENPLVITSYAGRNPAVVPELVRLCEKLSIPVVEHYSSYVNFPADHPLHLGYSIEECISDADVILILDADVPWIPSIKKPQESAKAYYIDVDPLKEQLPLWSMPSERYFKADVYEALLQLNRCIESAALSIGKIEERKQRITALHQRQREAWQQKEQQLPDQPITPEWLTACLREVVDEDTLIFNETITNAKVVNQHLPRRKPGTFFGSGGTSLGWNGGAAIGAKLASPDKTVVNLTGDGSYFFSIPSSVHWVSRKYKAPFLTVIYNNQGWKATKHNVDRLYPNGRAQELDSYWVNFDQPADFSKIAEAAGGAYAERVTAAEEVKAALRRGMEAVSAGRSAVIDVVIAGISKQVD</sequence>
<evidence type="ECO:0000259" key="6">
    <source>
        <dbReference type="Pfam" id="PF02776"/>
    </source>
</evidence>
<dbReference type="Proteomes" id="UP000269573">
    <property type="component" value="Unassembled WGS sequence"/>
</dbReference>
<dbReference type="SUPFAM" id="SSF52467">
    <property type="entry name" value="DHS-like NAD/FAD-binding domain"/>
    <property type="match status" value="1"/>
</dbReference>
<feature type="domain" description="Thiamine pyrophosphate enzyme N-terminal TPP-binding" evidence="6">
    <location>
        <begin position="9"/>
        <end position="136"/>
    </location>
</feature>
<dbReference type="CDD" id="cd07035">
    <property type="entry name" value="TPP_PYR_POX_like"/>
    <property type="match status" value="1"/>
</dbReference>
<evidence type="ECO:0000256" key="2">
    <source>
        <dbReference type="ARBA" id="ARBA00023052"/>
    </source>
</evidence>
<dbReference type="PANTHER" id="PTHR18968">
    <property type="entry name" value="THIAMINE PYROPHOSPHATE ENZYMES"/>
    <property type="match status" value="1"/>
</dbReference>
<dbReference type="GO" id="GO:0009099">
    <property type="term" value="P:L-valine biosynthetic process"/>
    <property type="evidence" value="ECO:0007669"/>
    <property type="project" value="TreeGrafter"/>
</dbReference>
<dbReference type="InterPro" id="IPR045229">
    <property type="entry name" value="TPP_enz"/>
</dbReference>
<dbReference type="GO" id="GO:0050660">
    <property type="term" value="F:flavin adenine dinucleotide binding"/>
    <property type="evidence" value="ECO:0007669"/>
    <property type="project" value="TreeGrafter"/>
</dbReference>
<comment type="caution">
    <text evidence="7">The sequence shown here is derived from an EMBL/GenBank/DDBJ whole genome shotgun (WGS) entry which is preliminary data.</text>
</comment>
<dbReference type="Gene3D" id="3.40.50.970">
    <property type="match status" value="2"/>
</dbReference>
<dbReference type="GO" id="GO:0005948">
    <property type="term" value="C:acetolactate synthase complex"/>
    <property type="evidence" value="ECO:0007669"/>
    <property type="project" value="TreeGrafter"/>
</dbReference>
<comment type="similarity">
    <text evidence="1 3">Belongs to the TPP enzyme family.</text>
</comment>
<dbReference type="PANTHER" id="PTHR18968:SF164">
    <property type="entry name" value="PYRUVATE DECARBOXYLASE"/>
    <property type="match status" value="1"/>
</dbReference>
<dbReference type="PROSITE" id="PS00187">
    <property type="entry name" value="TPP_ENZYMES"/>
    <property type="match status" value="1"/>
</dbReference>
<evidence type="ECO:0000256" key="1">
    <source>
        <dbReference type="ARBA" id="ARBA00007812"/>
    </source>
</evidence>
<dbReference type="AlphaFoldDB" id="A0A3M8CXG3"/>
<dbReference type="GO" id="GO:0009097">
    <property type="term" value="P:isoleucine biosynthetic process"/>
    <property type="evidence" value="ECO:0007669"/>
    <property type="project" value="TreeGrafter"/>
</dbReference>
<dbReference type="CDD" id="cd02002">
    <property type="entry name" value="TPP_BFDC"/>
    <property type="match status" value="1"/>
</dbReference>
<dbReference type="InterPro" id="IPR011766">
    <property type="entry name" value="TPP_enzyme_TPP-bd"/>
</dbReference>
<dbReference type="EMBL" id="RHHU01000017">
    <property type="protein sequence ID" value="RNB80526.1"/>
    <property type="molecule type" value="Genomic_DNA"/>
</dbReference>
<gene>
    <name evidence="7" type="ORF">EDM59_24680</name>
</gene>
<dbReference type="InterPro" id="IPR029061">
    <property type="entry name" value="THDP-binding"/>
</dbReference>
<reference evidence="7 8" key="1">
    <citation type="submission" date="2018-10" db="EMBL/GenBank/DDBJ databases">
        <title>Phylogenomics of Brevibacillus.</title>
        <authorList>
            <person name="Dunlap C."/>
        </authorList>
    </citation>
    <scope>NUCLEOTIDE SEQUENCE [LARGE SCALE GENOMIC DNA]</scope>
    <source>
        <strain evidence="7 8">JCM 15774</strain>
    </source>
</reference>
<dbReference type="Pfam" id="PF02775">
    <property type="entry name" value="TPP_enzyme_C"/>
    <property type="match status" value="1"/>
</dbReference>
<dbReference type="InterPro" id="IPR012000">
    <property type="entry name" value="Thiamin_PyroP_enz_cen_dom"/>
</dbReference>
<dbReference type="Gene3D" id="3.40.50.1220">
    <property type="entry name" value="TPP-binding domain"/>
    <property type="match status" value="1"/>
</dbReference>
<dbReference type="GO" id="GO:0003984">
    <property type="term" value="F:acetolactate synthase activity"/>
    <property type="evidence" value="ECO:0007669"/>
    <property type="project" value="TreeGrafter"/>
</dbReference>
<accession>A0A3M8CXG3</accession>
<evidence type="ECO:0000259" key="4">
    <source>
        <dbReference type="Pfam" id="PF00205"/>
    </source>
</evidence>
<dbReference type="SUPFAM" id="SSF52518">
    <property type="entry name" value="Thiamin diphosphate-binding fold (THDP-binding)"/>
    <property type="match status" value="2"/>
</dbReference>
<evidence type="ECO:0000313" key="7">
    <source>
        <dbReference type="EMBL" id="RNB80526.1"/>
    </source>
</evidence>
<dbReference type="RefSeq" id="WP_122926037.1">
    <property type="nucleotide sequence ID" value="NZ_RHHU01000017.1"/>
</dbReference>
<proteinExistence type="inferred from homology"/>
<evidence type="ECO:0000256" key="3">
    <source>
        <dbReference type="RuleBase" id="RU362132"/>
    </source>
</evidence>
<dbReference type="GO" id="GO:0000287">
    <property type="term" value="F:magnesium ion binding"/>
    <property type="evidence" value="ECO:0007669"/>
    <property type="project" value="InterPro"/>
</dbReference>
<dbReference type="Pfam" id="PF02776">
    <property type="entry name" value="TPP_enzyme_N"/>
    <property type="match status" value="1"/>
</dbReference>
<name>A0A3M8CXG3_9BACL</name>
<dbReference type="Pfam" id="PF00205">
    <property type="entry name" value="TPP_enzyme_M"/>
    <property type="match status" value="1"/>
</dbReference>
<protein>
    <submittedName>
        <fullName evidence="7">Thiamine pyrophosphate-requiring protein</fullName>
    </submittedName>
</protein>
<dbReference type="GO" id="GO:0030976">
    <property type="term" value="F:thiamine pyrophosphate binding"/>
    <property type="evidence" value="ECO:0007669"/>
    <property type="project" value="InterPro"/>
</dbReference>